<dbReference type="Pfam" id="PF00400">
    <property type="entry name" value="WD40"/>
    <property type="match status" value="3"/>
</dbReference>
<dbReference type="GO" id="GO:0032040">
    <property type="term" value="C:small-subunit processome"/>
    <property type="evidence" value="ECO:0007669"/>
    <property type="project" value="TreeGrafter"/>
</dbReference>
<dbReference type="OrthoDB" id="10249065at2759"/>
<feature type="repeat" description="WD" evidence="1">
    <location>
        <begin position="259"/>
        <end position="293"/>
    </location>
</feature>
<feature type="repeat" description="WD" evidence="1">
    <location>
        <begin position="62"/>
        <end position="95"/>
    </location>
</feature>
<dbReference type="FunCoup" id="L2GP79">
    <property type="interactions" value="301"/>
</dbReference>
<gene>
    <name evidence="3" type="ORF">VICG_00378</name>
</gene>
<dbReference type="InterPro" id="IPR015943">
    <property type="entry name" value="WD40/YVTN_repeat-like_dom_sf"/>
</dbReference>
<dbReference type="OMA" id="EDHNAYI"/>
<dbReference type="AlphaFoldDB" id="L2GP79"/>
<dbReference type="PANTHER" id="PTHR22851">
    <property type="entry name" value="U3 SMALL NUCLEOLAR RNA U3 SNORNA ASSOCIATED PROTEIN"/>
    <property type="match status" value="1"/>
</dbReference>
<dbReference type="InterPro" id="IPR036322">
    <property type="entry name" value="WD40_repeat_dom_sf"/>
</dbReference>
<dbReference type="InterPro" id="IPR001680">
    <property type="entry name" value="WD40_rpt"/>
</dbReference>
<evidence type="ECO:0000313" key="3">
    <source>
        <dbReference type="EMBL" id="ELA42626.1"/>
    </source>
</evidence>
<dbReference type="Gene3D" id="2.130.10.10">
    <property type="entry name" value="YVTN repeat-like/Quinoprotein amine dehydrogenase"/>
    <property type="match status" value="2"/>
</dbReference>
<reference evidence="4" key="1">
    <citation type="submission" date="2011-05" db="EMBL/GenBank/DDBJ databases">
        <title>The genome sequence of Vittaforma corneae strain ATCC 50505.</title>
        <authorList>
            <consortium name="The Broad Institute Genome Sequencing Platform"/>
            <person name="Cuomo C."/>
            <person name="Didier E."/>
            <person name="Bowers L."/>
            <person name="Young S.K."/>
            <person name="Zeng Q."/>
            <person name="Gargeya S."/>
            <person name="Fitzgerald M."/>
            <person name="Haas B."/>
            <person name="Abouelleil A."/>
            <person name="Alvarado L."/>
            <person name="Arachchi H.M."/>
            <person name="Berlin A."/>
            <person name="Chapman S.B."/>
            <person name="Gearin G."/>
            <person name="Goldberg J."/>
            <person name="Griggs A."/>
            <person name="Gujja S."/>
            <person name="Hansen M."/>
            <person name="Heiman D."/>
            <person name="Howarth C."/>
            <person name="Larimer J."/>
            <person name="Lui A."/>
            <person name="MacDonald P.J.P."/>
            <person name="McCowen C."/>
            <person name="Montmayeur A."/>
            <person name="Murphy C."/>
            <person name="Neiman D."/>
            <person name="Pearson M."/>
            <person name="Priest M."/>
            <person name="Roberts A."/>
            <person name="Saif S."/>
            <person name="Shea T."/>
            <person name="Sisk P."/>
            <person name="Stolte C."/>
            <person name="Sykes S."/>
            <person name="Wortman J."/>
            <person name="Nusbaum C."/>
            <person name="Birren B."/>
        </authorList>
    </citation>
    <scope>NUCLEOTIDE SEQUENCE [LARGE SCALE GENOMIC DNA]</scope>
    <source>
        <strain evidence="4">ATCC 50505</strain>
    </source>
</reference>
<name>L2GP79_VITCO</name>
<protein>
    <recommendedName>
        <fullName evidence="5">Anaphase-promoting complex subunit 4 WD40 domain-containing protein</fullName>
    </recommendedName>
</protein>
<dbReference type="STRING" id="993615.L2GP79"/>
<dbReference type="GeneID" id="19881096"/>
<accession>L2GP79</accession>
<sequence>MKIESIYHSKEARRKECKGDKSDRRYSKDPVHHPMLLEREYVRALNAVKIERMLSKPFITALSHHREGINRLSKDYSSNVFVSSSYDNKVVVWDLFYKNIIFEKKYEGLINGIAVNTTDNKNNIFVSQNKKVILENSLEFAVESPVSGIDFSQDLCVGHSLGISIFDVDRITPKISYLNDDITFVKYNRSFKYIIAGLSRLAIDLYDNRSSKGFMQIDHSGANCVSFNPQQGYLFACGNEDGNGYLYDIRNSIKPIETYRGHTNAVVSISFSPDGKEVVTGSFDRTIRIFKMDERKPGIATTTIECKLCMQLNIQMMEALSFLVATMGLCDSGKLTPVKRQDLSQGLKKSH</sequence>
<proteinExistence type="predicted"/>
<keyword evidence="1" id="KW-0853">WD repeat</keyword>
<dbReference type="SMART" id="SM00320">
    <property type="entry name" value="WD40"/>
    <property type="match status" value="3"/>
</dbReference>
<keyword evidence="4" id="KW-1185">Reference proteome</keyword>
<dbReference type="HOGENOM" id="CLU_790378_0_0_1"/>
<dbReference type="PANTHER" id="PTHR22851:SF0">
    <property type="entry name" value="DDB1- AND CUL4-ASSOCIATED FACTOR 13"/>
    <property type="match status" value="1"/>
</dbReference>
<dbReference type="SUPFAM" id="SSF50978">
    <property type="entry name" value="WD40 repeat-like"/>
    <property type="match status" value="1"/>
</dbReference>
<organism evidence="3 4">
    <name type="scientific">Vittaforma corneae (strain ATCC 50505)</name>
    <name type="common">Microsporidian parasite</name>
    <name type="synonym">Nosema corneum</name>
    <dbReference type="NCBI Taxonomy" id="993615"/>
    <lineage>
        <taxon>Eukaryota</taxon>
        <taxon>Fungi</taxon>
        <taxon>Fungi incertae sedis</taxon>
        <taxon>Microsporidia</taxon>
        <taxon>Nosematidae</taxon>
        <taxon>Vittaforma</taxon>
    </lineage>
</organism>
<evidence type="ECO:0000256" key="2">
    <source>
        <dbReference type="SAM" id="MobiDB-lite"/>
    </source>
</evidence>
<evidence type="ECO:0000313" key="4">
    <source>
        <dbReference type="Proteomes" id="UP000011082"/>
    </source>
</evidence>
<dbReference type="PROSITE" id="PS50082">
    <property type="entry name" value="WD_REPEATS_2"/>
    <property type="match status" value="2"/>
</dbReference>
<evidence type="ECO:0000256" key="1">
    <source>
        <dbReference type="PROSITE-ProRule" id="PRU00221"/>
    </source>
</evidence>
<dbReference type="InterPro" id="IPR051733">
    <property type="entry name" value="WD_repeat_DCAF13/WDSOF1"/>
</dbReference>
<dbReference type="InParanoid" id="L2GP79"/>
<dbReference type="PROSITE" id="PS50294">
    <property type="entry name" value="WD_REPEATS_REGION"/>
    <property type="match status" value="2"/>
</dbReference>
<feature type="region of interest" description="Disordered" evidence="2">
    <location>
        <begin position="1"/>
        <end position="29"/>
    </location>
</feature>
<dbReference type="EMBL" id="JH370131">
    <property type="protein sequence ID" value="ELA42626.1"/>
    <property type="molecule type" value="Genomic_DNA"/>
</dbReference>
<dbReference type="GO" id="GO:0000462">
    <property type="term" value="P:maturation of SSU-rRNA from tricistronic rRNA transcript (SSU-rRNA, 5.8S rRNA, LSU-rRNA)"/>
    <property type="evidence" value="ECO:0007669"/>
    <property type="project" value="TreeGrafter"/>
</dbReference>
<dbReference type="Proteomes" id="UP000011082">
    <property type="component" value="Unassembled WGS sequence"/>
</dbReference>
<dbReference type="VEuPathDB" id="MicrosporidiaDB:VICG_00378"/>
<evidence type="ECO:0008006" key="5">
    <source>
        <dbReference type="Google" id="ProtNLM"/>
    </source>
</evidence>
<dbReference type="RefSeq" id="XP_007603831.1">
    <property type="nucleotide sequence ID" value="XM_007603769.1"/>
</dbReference>